<reference evidence="3" key="2">
    <citation type="submission" date="2020-10" db="UniProtKB">
        <authorList>
            <consortium name="WormBaseParasite"/>
        </authorList>
    </citation>
    <scope>IDENTIFICATION</scope>
</reference>
<protein>
    <submittedName>
        <fullName evidence="3">Uncharacterized protein</fullName>
    </submittedName>
</protein>
<name>A0A7E4VQ42_PANRE</name>
<keyword evidence="2" id="KW-1185">Reference proteome</keyword>
<organism evidence="2 3">
    <name type="scientific">Panagrellus redivivus</name>
    <name type="common">Microworm</name>
    <dbReference type="NCBI Taxonomy" id="6233"/>
    <lineage>
        <taxon>Eukaryota</taxon>
        <taxon>Metazoa</taxon>
        <taxon>Ecdysozoa</taxon>
        <taxon>Nematoda</taxon>
        <taxon>Chromadorea</taxon>
        <taxon>Rhabditida</taxon>
        <taxon>Tylenchina</taxon>
        <taxon>Panagrolaimomorpha</taxon>
        <taxon>Panagrolaimoidea</taxon>
        <taxon>Panagrolaimidae</taxon>
        <taxon>Panagrellus</taxon>
    </lineage>
</organism>
<accession>A0A7E4VQ42</accession>
<dbReference type="WBParaSite" id="Pan_g23866.t1">
    <property type="protein sequence ID" value="Pan_g23866.t1"/>
    <property type="gene ID" value="Pan_g23866"/>
</dbReference>
<feature type="region of interest" description="Disordered" evidence="1">
    <location>
        <begin position="1"/>
        <end position="32"/>
    </location>
</feature>
<proteinExistence type="predicted"/>
<evidence type="ECO:0000256" key="1">
    <source>
        <dbReference type="SAM" id="MobiDB-lite"/>
    </source>
</evidence>
<dbReference type="Proteomes" id="UP000492821">
    <property type="component" value="Unassembled WGS sequence"/>
</dbReference>
<reference evidence="2" key="1">
    <citation type="journal article" date="2013" name="Genetics">
        <title>The draft genome and transcriptome of Panagrellus redivivus are shaped by the harsh demands of a free-living lifestyle.</title>
        <authorList>
            <person name="Srinivasan J."/>
            <person name="Dillman A.R."/>
            <person name="Macchietto M.G."/>
            <person name="Heikkinen L."/>
            <person name="Lakso M."/>
            <person name="Fracchia K.M."/>
            <person name="Antoshechkin I."/>
            <person name="Mortazavi A."/>
            <person name="Wong G."/>
            <person name="Sternberg P.W."/>
        </authorList>
    </citation>
    <scope>NUCLEOTIDE SEQUENCE [LARGE SCALE GENOMIC DNA]</scope>
    <source>
        <strain evidence="2">MT8872</strain>
    </source>
</reference>
<dbReference type="AlphaFoldDB" id="A0A7E4VQ42"/>
<evidence type="ECO:0000313" key="3">
    <source>
        <dbReference type="WBParaSite" id="Pan_g23866.t1"/>
    </source>
</evidence>
<evidence type="ECO:0000313" key="2">
    <source>
        <dbReference type="Proteomes" id="UP000492821"/>
    </source>
</evidence>
<sequence length="110" mass="12124">MSKDGVALEDEALAPLSSRMMGTGGDSKEMSKTWKCKMRSMVDNSETLDNRVNHKVKGIWPTAMEPRKEGPLLSFDLVSVTNGDLSLHPVESRCNCQCMKPQNGAVRVRA</sequence>